<dbReference type="Pfam" id="PF03372">
    <property type="entry name" value="Exo_endo_phos"/>
    <property type="match status" value="1"/>
</dbReference>
<evidence type="ECO:0000259" key="1">
    <source>
        <dbReference type="Pfam" id="PF03372"/>
    </source>
</evidence>
<dbReference type="Proteomes" id="UP000006201">
    <property type="component" value="Unassembled WGS sequence"/>
</dbReference>
<dbReference type="eggNOG" id="COG2374">
    <property type="taxonomic scope" value="Bacteria"/>
</dbReference>
<feature type="domain" description="Endonuclease/exonuclease/phosphatase" evidence="1">
    <location>
        <begin position="47"/>
        <end position="320"/>
    </location>
</feature>
<dbReference type="InterPro" id="IPR036691">
    <property type="entry name" value="Endo/exonu/phosph_ase_sf"/>
</dbReference>
<keyword evidence="3" id="KW-1185">Reference proteome</keyword>
<evidence type="ECO:0000313" key="3">
    <source>
        <dbReference type="Proteomes" id="UP000006201"/>
    </source>
</evidence>
<name>A4C9T5_9GAMM</name>
<reference evidence="2 3" key="1">
    <citation type="submission" date="2006-02" db="EMBL/GenBank/DDBJ databases">
        <authorList>
            <person name="Moran M.A."/>
            <person name="Kjelleberg S."/>
            <person name="Egan S."/>
            <person name="Saunders N."/>
            <person name="Thomas T."/>
            <person name="Ferriera S."/>
            <person name="Johnson J."/>
            <person name="Kravitz S."/>
            <person name="Halpern A."/>
            <person name="Remington K."/>
            <person name="Beeson K."/>
            <person name="Tran B."/>
            <person name="Rogers Y.-H."/>
            <person name="Friedman R."/>
            <person name="Venter J.C."/>
        </authorList>
    </citation>
    <scope>NUCLEOTIDE SEQUENCE [LARGE SCALE GENOMIC DNA]</scope>
    <source>
        <strain evidence="2 3">D2</strain>
    </source>
</reference>
<sequence>MTPPSSLQSSLRIASLNLYNFAKPPFSFYHPDEHYSAQQWQEKCLWLSSQLKHVQPAIIGFQEVFSPDELARICQSCGLPFFSTVSNPVLAEDDPFLFIKPVVALASLYPIETITVLKPDTQLLAAFNLPIDFQFNREPIKAKILIPVLGAATFYIVHLKSKRPTSLSSYTDVAFKEQPIASALLNATLGRYHSDMQRSLELALIYQDVIKSQTEGEHCTLIMGDFNDQITSDGLGFIFNQVISDGLAQTPSFGVTDSYQGSEQHRAGTHYYQNQGKVLDYILLSTPLLLPQSPFSVEFNAIDQHILNTSGLEQKLSSDHAFIYIDITKK</sequence>
<evidence type="ECO:0000313" key="2">
    <source>
        <dbReference type="EMBL" id="EAR28143.1"/>
    </source>
</evidence>
<proteinExistence type="predicted"/>
<dbReference type="STRING" id="87626.PTD2_20047"/>
<dbReference type="RefSeq" id="WP_009839975.1">
    <property type="nucleotide sequence ID" value="NZ_CH959301.1"/>
</dbReference>
<organism evidence="2 3">
    <name type="scientific">Pseudoalteromonas tunicata D2</name>
    <dbReference type="NCBI Taxonomy" id="87626"/>
    <lineage>
        <taxon>Bacteria</taxon>
        <taxon>Pseudomonadati</taxon>
        <taxon>Pseudomonadota</taxon>
        <taxon>Gammaproteobacteria</taxon>
        <taxon>Alteromonadales</taxon>
        <taxon>Pseudoalteromonadaceae</taxon>
        <taxon>Pseudoalteromonas</taxon>
    </lineage>
</organism>
<dbReference type="InterPro" id="IPR005135">
    <property type="entry name" value="Endo/exonuclease/phosphatase"/>
</dbReference>
<dbReference type="AlphaFoldDB" id="A4C9T5"/>
<dbReference type="GO" id="GO:0003824">
    <property type="term" value="F:catalytic activity"/>
    <property type="evidence" value="ECO:0007669"/>
    <property type="project" value="InterPro"/>
</dbReference>
<dbReference type="OrthoDB" id="833328at2"/>
<protein>
    <recommendedName>
        <fullName evidence="1">Endonuclease/exonuclease/phosphatase domain-containing protein</fullName>
    </recommendedName>
</protein>
<dbReference type="EMBL" id="AAOH01000004">
    <property type="protein sequence ID" value="EAR28143.1"/>
    <property type="molecule type" value="Genomic_DNA"/>
</dbReference>
<dbReference type="SUPFAM" id="SSF56219">
    <property type="entry name" value="DNase I-like"/>
    <property type="match status" value="1"/>
</dbReference>
<accession>A4C9T5</accession>
<gene>
    <name evidence="2" type="ORF">PTD2_20047</name>
</gene>
<dbReference type="Gene3D" id="3.60.10.10">
    <property type="entry name" value="Endonuclease/exonuclease/phosphatase"/>
    <property type="match status" value="1"/>
</dbReference>
<comment type="caution">
    <text evidence="2">The sequence shown here is derived from an EMBL/GenBank/DDBJ whole genome shotgun (WGS) entry which is preliminary data.</text>
</comment>
<dbReference type="HOGENOM" id="CLU_056923_1_0_6"/>